<dbReference type="STRING" id="283909.R7T3B9"/>
<protein>
    <recommendedName>
        <fullName evidence="7">Neurotransmitter-gated ion-channel ligand-binding domain-containing protein</fullName>
    </recommendedName>
</protein>
<evidence type="ECO:0000313" key="10">
    <source>
        <dbReference type="Proteomes" id="UP000014760"/>
    </source>
</evidence>
<dbReference type="OrthoDB" id="203862at2759"/>
<proteinExistence type="predicted"/>
<evidence type="ECO:0000256" key="2">
    <source>
        <dbReference type="ARBA" id="ARBA00022692"/>
    </source>
</evidence>
<feature type="transmembrane region" description="Helical" evidence="6">
    <location>
        <begin position="416"/>
        <end position="437"/>
    </location>
</feature>
<dbReference type="InterPro" id="IPR006202">
    <property type="entry name" value="Neur_chan_lig-bd"/>
</dbReference>
<dbReference type="SUPFAM" id="SSF63712">
    <property type="entry name" value="Nicotinic receptor ligand binding domain-like"/>
    <property type="match status" value="1"/>
</dbReference>
<name>R7T3B9_CAPTE</name>
<keyword evidence="4 6" id="KW-0472">Membrane</keyword>
<dbReference type="Gene3D" id="1.20.58.390">
    <property type="entry name" value="Neurotransmitter-gated ion-channel transmembrane domain"/>
    <property type="match status" value="1"/>
</dbReference>
<dbReference type="HOGENOM" id="CLU_464811_0_0_1"/>
<evidence type="ECO:0000313" key="9">
    <source>
        <dbReference type="EnsemblMetazoa" id="CapteP221884"/>
    </source>
</evidence>
<evidence type="ECO:0000259" key="7">
    <source>
        <dbReference type="Pfam" id="PF02931"/>
    </source>
</evidence>
<dbReference type="InterPro" id="IPR006201">
    <property type="entry name" value="Neur_channel"/>
</dbReference>
<keyword evidence="3 6" id="KW-1133">Transmembrane helix</keyword>
<dbReference type="Pfam" id="PF02931">
    <property type="entry name" value="Neur_chan_LBD"/>
    <property type="match status" value="1"/>
</dbReference>
<sequence length="587" mass="66424">MADVSFSAGSDEECEILVGMVHDRLPREYAHQPIRIVESDTSDENHSTTASEEESTAEEATENRLASVNTWCRCGMCESETLGDEKEAICCLEVPNCVKMIAADLFGTCGSTVEELMIMQNFKDYERQMQNAYFQQTWNYQGFYLCLPIILCLTIYNIEKTKQPISKGYDAPFIDPDSHEDYNGYSEQLITRNGSGLTPTAIFERIASQVNVKVQIVFLKLGDIDTVNELFNASIFVQARWSDPSLDDATKAGQVVELSDPSWVPKLSIQNAIGQTEENVWYMVSYNSDGFATVSERRTVKGKFYESMELADYPFDSQDLTITVTTARSGEEIRLFADDEEKSSLNDNQEFTDAQEWNLFNYIVIRIYNPLKSSSAATPRKESLMAKIGPSMSSKFRYPRPQISVSCKALRRWEYYAWNVILIMLLIGGLVFTTFAVDCDNTPSRLQMSFVLLLSNITFKMAVGKNVPQVSYLTRLDKYIIASLFLMSLVCIWHSIVGHLPTSGQRISDFLALTCLIALWLANNILFFLKNLFTVKKKEQKFSKKIRESIFEDDVVLMDSTTGSNIVYAPTADRDSSNEPDTNRQAL</sequence>
<dbReference type="EnsemblMetazoa" id="CapteT221884">
    <property type="protein sequence ID" value="CapteP221884"/>
    <property type="gene ID" value="CapteG221884"/>
</dbReference>
<dbReference type="Gene3D" id="2.70.170.10">
    <property type="entry name" value="Neurotransmitter-gated ion-channel ligand-binding domain"/>
    <property type="match status" value="1"/>
</dbReference>
<comment type="subcellular location">
    <subcellularLocation>
        <location evidence="1">Membrane</location>
        <topology evidence="1">Multi-pass membrane protein</topology>
    </subcellularLocation>
</comment>
<feature type="domain" description="Neurotransmitter-gated ion-channel ligand-binding" evidence="7">
    <location>
        <begin position="208"/>
        <end position="369"/>
    </location>
</feature>
<dbReference type="EMBL" id="AMQN01003664">
    <property type="status" value="NOT_ANNOTATED_CDS"/>
    <property type="molecule type" value="Genomic_DNA"/>
</dbReference>
<reference evidence="10" key="1">
    <citation type="submission" date="2012-12" db="EMBL/GenBank/DDBJ databases">
        <authorList>
            <person name="Hellsten U."/>
            <person name="Grimwood J."/>
            <person name="Chapman J.A."/>
            <person name="Shapiro H."/>
            <person name="Aerts A."/>
            <person name="Otillar R.P."/>
            <person name="Terry A.Y."/>
            <person name="Boore J.L."/>
            <person name="Simakov O."/>
            <person name="Marletaz F."/>
            <person name="Cho S.-J."/>
            <person name="Edsinger-Gonzales E."/>
            <person name="Havlak P."/>
            <person name="Kuo D.-H."/>
            <person name="Larsson T."/>
            <person name="Lv J."/>
            <person name="Arendt D."/>
            <person name="Savage R."/>
            <person name="Osoegawa K."/>
            <person name="de Jong P."/>
            <person name="Lindberg D.R."/>
            <person name="Seaver E.C."/>
            <person name="Weisblat D.A."/>
            <person name="Putnam N.H."/>
            <person name="Grigoriev I.V."/>
            <person name="Rokhsar D.S."/>
        </authorList>
    </citation>
    <scope>NUCLEOTIDE SEQUENCE</scope>
    <source>
        <strain evidence="10">I ESC-2004</strain>
    </source>
</reference>
<dbReference type="GO" id="GO:0004888">
    <property type="term" value="F:transmembrane signaling receptor activity"/>
    <property type="evidence" value="ECO:0007669"/>
    <property type="project" value="InterPro"/>
</dbReference>
<dbReference type="Proteomes" id="UP000014760">
    <property type="component" value="Unassembled WGS sequence"/>
</dbReference>
<dbReference type="GO" id="GO:0016020">
    <property type="term" value="C:membrane"/>
    <property type="evidence" value="ECO:0007669"/>
    <property type="project" value="UniProtKB-SubCell"/>
</dbReference>
<evidence type="ECO:0000256" key="3">
    <source>
        <dbReference type="ARBA" id="ARBA00022989"/>
    </source>
</evidence>
<dbReference type="InterPro" id="IPR038050">
    <property type="entry name" value="Neuro_actylchol_rec"/>
</dbReference>
<organism evidence="8">
    <name type="scientific">Capitella teleta</name>
    <name type="common">Polychaete worm</name>
    <dbReference type="NCBI Taxonomy" id="283909"/>
    <lineage>
        <taxon>Eukaryota</taxon>
        <taxon>Metazoa</taxon>
        <taxon>Spiralia</taxon>
        <taxon>Lophotrochozoa</taxon>
        <taxon>Annelida</taxon>
        <taxon>Polychaeta</taxon>
        <taxon>Sedentaria</taxon>
        <taxon>Scolecida</taxon>
        <taxon>Capitellidae</taxon>
        <taxon>Capitella</taxon>
    </lineage>
</organism>
<dbReference type="PANTHER" id="PTHR18945">
    <property type="entry name" value="NEUROTRANSMITTER GATED ION CHANNEL"/>
    <property type="match status" value="1"/>
</dbReference>
<dbReference type="SUPFAM" id="SSF90112">
    <property type="entry name" value="Neurotransmitter-gated ion-channel transmembrane pore"/>
    <property type="match status" value="1"/>
</dbReference>
<reference evidence="9" key="3">
    <citation type="submission" date="2015-06" db="UniProtKB">
        <authorList>
            <consortium name="EnsemblMetazoa"/>
        </authorList>
    </citation>
    <scope>IDENTIFICATION</scope>
</reference>
<keyword evidence="2 6" id="KW-0812">Transmembrane</keyword>
<dbReference type="EMBL" id="AMQN01003665">
    <property type="status" value="NOT_ANNOTATED_CDS"/>
    <property type="molecule type" value="Genomic_DNA"/>
</dbReference>
<dbReference type="GO" id="GO:0005230">
    <property type="term" value="F:extracellular ligand-gated monoatomic ion channel activity"/>
    <property type="evidence" value="ECO:0007669"/>
    <property type="project" value="InterPro"/>
</dbReference>
<reference evidence="8 10" key="2">
    <citation type="journal article" date="2013" name="Nature">
        <title>Insights into bilaterian evolution from three spiralian genomes.</title>
        <authorList>
            <person name="Simakov O."/>
            <person name="Marletaz F."/>
            <person name="Cho S.J."/>
            <person name="Edsinger-Gonzales E."/>
            <person name="Havlak P."/>
            <person name="Hellsten U."/>
            <person name="Kuo D.H."/>
            <person name="Larsson T."/>
            <person name="Lv J."/>
            <person name="Arendt D."/>
            <person name="Savage R."/>
            <person name="Osoegawa K."/>
            <person name="de Jong P."/>
            <person name="Grimwood J."/>
            <person name="Chapman J.A."/>
            <person name="Shapiro H."/>
            <person name="Aerts A."/>
            <person name="Otillar R.P."/>
            <person name="Terry A.Y."/>
            <person name="Boore J.L."/>
            <person name="Grigoriev I.V."/>
            <person name="Lindberg D.R."/>
            <person name="Seaver E.C."/>
            <person name="Weisblat D.A."/>
            <person name="Putnam N.H."/>
            <person name="Rokhsar D.S."/>
        </authorList>
    </citation>
    <scope>NUCLEOTIDE SEQUENCE</scope>
    <source>
        <strain evidence="8 10">I ESC-2004</strain>
    </source>
</reference>
<evidence type="ECO:0000256" key="1">
    <source>
        <dbReference type="ARBA" id="ARBA00004141"/>
    </source>
</evidence>
<evidence type="ECO:0000256" key="5">
    <source>
        <dbReference type="SAM" id="MobiDB-lite"/>
    </source>
</evidence>
<dbReference type="EMBL" id="AMQN01003666">
    <property type="status" value="NOT_ANNOTATED_CDS"/>
    <property type="molecule type" value="Genomic_DNA"/>
</dbReference>
<evidence type="ECO:0000313" key="8">
    <source>
        <dbReference type="EMBL" id="ELT87187.1"/>
    </source>
</evidence>
<accession>R7T3B9</accession>
<dbReference type="EMBL" id="KB312450">
    <property type="protein sequence ID" value="ELT87187.1"/>
    <property type="molecule type" value="Genomic_DNA"/>
</dbReference>
<feature type="region of interest" description="Disordered" evidence="5">
    <location>
        <begin position="34"/>
        <end position="62"/>
    </location>
</feature>
<feature type="transmembrane region" description="Helical" evidence="6">
    <location>
        <begin position="479"/>
        <end position="498"/>
    </location>
</feature>
<dbReference type="InterPro" id="IPR036719">
    <property type="entry name" value="Neuro-gated_channel_TM_sf"/>
</dbReference>
<feature type="compositionally biased region" description="Acidic residues" evidence="5">
    <location>
        <begin position="51"/>
        <end position="60"/>
    </location>
</feature>
<dbReference type="AlphaFoldDB" id="R7T3B9"/>
<evidence type="ECO:0000256" key="4">
    <source>
        <dbReference type="ARBA" id="ARBA00023136"/>
    </source>
</evidence>
<dbReference type="InterPro" id="IPR036734">
    <property type="entry name" value="Neur_chan_lig-bd_sf"/>
</dbReference>
<evidence type="ECO:0000256" key="6">
    <source>
        <dbReference type="SAM" id="Phobius"/>
    </source>
</evidence>
<keyword evidence="10" id="KW-1185">Reference proteome</keyword>
<gene>
    <name evidence="8" type="ORF">CAPTEDRAFT_221884</name>
</gene>
<feature type="transmembrane region" description="Helical" evidence="6">
    <location>
        <begin position="510"/>
        <end position="529"/>
    </location>
</feature>